<organism evidence="1 2">
    <name type="scientific">Halomonas chromatireducens</name>
    <dbReference type="NCBI Taxonomy" id="507626"/>
    <lineage>
        <taxon>Bacteria</taxon>
        <taxon>Pseudomonadati</taxon>
        <taxon>Pseudomonadota</taxon>
        <taxon>Gammaproteobacteria</taxon>
        <taxon>Oceanospirillales</taxon>
        <taxon>Halomonadaceae</taxon>
        <taxon>Halomonas</taxon>
    </lineage>
</organism>
<evidence type="ECO:0000313" key="2">
    <source>
        <dbReference type="Proteomes" id="UP000063387"/>
    </source>
</evidence>
<dbReference type="PATRIC" id="fig|507626.3.peg.2494"/>
<dbReference type="EMBL" id="CP014226">
    <property type="protein sequence ID" value="AMD01555.1"/>
    <property type="molecule type" value="Genomic_DNA"/>
</dbReference>
<name>A0A0X8HFD4_9GAMM</name>
<reference evidence="1 2" key="1">
    <citation type="journal article" date="2016" name="Genome Announc.">
        <title>Draft Genome Sequence of 'Halomonas chromatireducens' Strain AGD 8-3, a Haloalkaliphilic Chromate- and Selenite-Reducing Gammaproteobacterium.</title>
        <authorList>
            <person name="Sharko F.S."/>
            <person name="Shapovalova A.A."/>
            <person name="Tsygankova S.V."/>
            <person name="Komova A.V."/>
            <person name="Boulygina E.S."/>
            <person name="Teslyuk A.B."/>
            <person name="Gotovtsev P.M."/>
            <person name="Namsaraev Z.B."/>
            <person name="Khijniak T.V."/>
            <person name="Nedoluzhko A.V."/>
            <person name="Vasilov R.G."/>
        </authorList>
    </citation>
    <scope>NUCLEOTIDE SEQUENCE [LARGE SCALE GENOMIC DNA]</scope>
    <source>
        <strain evidence="1 2">AGD 8-3</strain>
    </source>
</reference>
<dbReference type="Proteomes" id="UP000063387">
    <property type="component" value="Chromosome"/>
</dbReference>
<accession>A0A0X8HFD4</accession>
<keyword evidence="2" id="KW-1185">Reference proteome</keyword>
<reference evidence="1 2" key="2">
    <citation type="submission" date="2016-02" db="EMBL/GenBank/DDBJ databases">
        <authorList>
            <person name="Wen L."/>
            <person name="He K."/>
            <person name="Yang H."/>
        </authorList>
    </citation>
    <scope>NUCLEOTIDE SEQUENCE [LARGE SCALE GENOMIC DNA]</scope>
    <source>
        <strain evidence="1 2">AGD 8-3</strain>
    </source>
</reference>
<evidence type="ECO:0008006" key="3">
    <source>
        <dbReference type="Google" id="ProtNLM"/>
    </source>
</evidence>
<protein>
    <recommendedName>
        <fullName evidence="3">Antitoxin Xre/MbcA/ParS-like toxin-binding domain-containing protein</fullName>
    </recommendedName>
</protein>
<proteinExistence type="predicted"/>
<sequence>MRDLSDPNMADHSVTHLSLEQQARWIVERITPWSGSEGAAWAWYHNYPIAALGGRTPQQLVKDRHADDLLEYLSHADRGGYS</sequence>
<evidence type="ECO:0000313" key="1">
    <source>
        <dbReference type="EMBL" id="AMD01555.1"/>
    </source>
</evidence>
<dbReference type="AlphaFoldDB" id="A0A0X8HFD4"/>
<dbReference type="KEGG" id="hco:LOKO_02495"/>
<gene>
    <name evidence="1" type="ORF">LOKO_02495</name>
</gene>